<feature type="region of interest" description="Disordered" evidence="1">
    <location>
        <begin position="32"/>
        <end position="63"/>
    </location>
</feature>
<name>A0A8X8BCP0_BRACI</name>
<dbReference type="EMBL" id="JAAMPC010000001">
    <property type="protein sequence ID" value="KAG2329827.1"/>
    <property type="molecule type" value="Genomic_DNA"/>
</dbReference>
<accession>A0A8X8BCP0</accession>
<proteinExistence type="predicted"/>
<protein>
    <submittedName>
        <fullName evidence="2">Uncharacterized protein</fullName>
    </submittedName>
</protein>
<reference evidence="2 3" key="1">
    <citation type="submission" date="2020-02" db="EMBL/GenBank/DDBJ databases">
        <authorList>
            <person name="Ma Q."/>
            <person name="Huang Y."/>
            <person name="Song X."/>
            <person name="Pei D."/>
        </authorList>
    </citation>
    <scope>NUCLEOTIDE SEQUENCE [LARGE SCALE GENOMIC DNA]</scope>
    <source>
        <strain evidence="2">Sxm20200214</strain>
        <tissue evidence="2">Leaf</tissue>
    </source>
</reference>
<dbReference type="Proteomes" id="UP000886595">
    <property type="component" value="Unassembled WGS sequence"/>
</dbReference>
<evidence type="ECO:0000256" key="1">
    <source>
        <dbReference type="SAM" id="MobiDB-lite"/>
    </source>
</evidence>
<dbReference type="OrthoDB" id="1113955at2759"/>
<keyword evidence="3" id="KW-1185">Reference proteome</keyword>
<dbReference type="AlphaFoldDB" id="A0A8X8BCP0"/>
<organism evidence="2 3">
    <name type="scientific">Brassica carinata</name>
    <name type="common">Ethiopian mustard</name>
    <name type="synonym">Abyssinian cabbage</name>
    <dbReference type="NCBI Taxonomy" id="52824"/>
    <lineage>
        <taxon>Eukaryota</taxon>
        <taxon>Viridiplantae</taxon>
        <taxon>Streptophyta</taxon>
        <taxon>Embryophyta</taxon>
        <taxon>Tracheophyta</taxon>
        <taxon>Spermatophyta</taxon>
        <taxon>Magnoliopsida</taxon>
        <taxon>eudicotyledons</taxon>
        <taxon>Gunneridae</taxon>
        <taxon>Pentapetalae</taxon>
        <taxon>rosids</taxon>
        <taxon>malvids</taxon>
        <taxon>Brassicales</taxon>
        <taxon>Brassicaceae</taxon>
        <taxon>Brassiceae</taxon>
        <taxon>Brassica</taxon>
    </lineage>
</organism>
<comment type="caution">
    <text evidence="2">The sequence shown here is derived from an EMBL/GenBank/DDBJ whole genome shotgun (WGS) entry which is preliminary data.</text>
</comment>
<evidence type="ECO:0000313" key="2">
    <source>
        <dbReference type="EMBL" id="KAG2329827.1"/>
    </source>
</evidence>
<gene>
    <name evidence="2" type="ORF">Bca52824_001007</name>
</gene>
<evidence type="ECO:0000313" key="3">
    <source>
        <dbReference type="Proteomes" id="UP000886595"/>
    </source>
</evidence>
<sequence length="170" mass="18695">MARLAHQEEVQKMTNEQLAALVAALTAPAGQLNRPPTIRRQIFNTKPTAPGEDHALDESESNEPLVADAPQAVPDLATIRDIAELKLSFQQMRSKIHQATSAAPQIDSVLAATSRTPFTSALINVRLRKIEKLRLSEYKPGGDPVEHMKAFNIAMARARFPNEEKDAGYC</sequence>